<name>A0A9P6N968_9BASI</name>
<proteinExistence type="predicted"/>
<organism evidence="1 2">
    <name type="scientific">Cronartium quercuum f. sp. fusiforme G11</name>
    <dbReference type="NCBI Taxonomy" id="708437"/>
    <lineage>
        <taxon>Eukaryota</taxon>
        <taxon>Fungi</taxon>
        <taxon>Dikarya</taxon>
        <taxon>Basidiomycota</taxon>
        <taxon>Pucciniomycotina</taxon>
        <taxon>Pucciniomycetes</taxon>
        <taxon>Pucciniales</taxon>
        <taxon>Coleosporiaceae</taxon>
        <taxon>Cronartium</taxon>
    </lineage>
</organism>
<evidence type="ECO:0000313" key="2">
    <source>
        <dbReference type="Proteomes" id="UP000886653"/>
    </source>
</evidence>
<comment type="caution">
    <text evidence="1">The sequence shown here is derived from an EMBL/GenBank/DDBJ whole genome shotgun (WGS) entry which is preliminary data.</text>
</comment>
<evidence type="ECO:0000313" key="1">
    <source>
        <dbReference type="EMBL" id="KAG0139640.1"/>
    </source>
</evidence>
<protein>
    <submittedName>
        <fullName evidence="1">Uncharacterized protein</fullName>
    </submittedName>
</protein>
<gene>
    <name evidence="1" type="ORF">CROQUDRAFT_54429</name>
</gene>
<keyword evidence="2" id="KW-1185">Reference proteome</keyword>
<accession>A0A9P6N968</accession>
<dbReference type="AlphaFoldDB" id="A0A9P6N968"/>
<dbReference type="Proteomes" id="UP000886653">
    <property type="component" value="Unassembled WGS sequence"/>
</dbReference>
<dbReference type="EMBL" id="MU167547">
    <property type="protein sequence ID" value="KAG0139640.1"/>
    <property type="molecule type" value="Genomic_DNA"/>
</dbReference>
<feature type="non-terminal residue" evidence="1">
    <location>
        <position position="1"/>
    </location>
</feature>
<sequence length="82" mass="9326">WLALHAKTGKPFQDLANYLKCGHHHCFNDAKLLDLEEIVAHNPGMYLVEIQKKMLDITGKEVSVETIQNDLHTRLGLSLMQT</sequence>
<reference evidence="1" key="1">
    <citation type="submission" date="2013-11" db="EMBL/GenBank/DDBJ databases">
        <title>Genome sequence of the fusiform rust pathogen reveals effectors for host alternation and coevolution with pine.</title>
        <authorList>
            <consortium name="DOE Joint Genome Institute"/>
            <person name="Smith K."/>
            <person name="Pendleton A."/>
            <person name="Kubisiak T."/>
            <person name="Anderson C."/>
            <person name="Salamov A."/>
            <person name="Aerts A."/>
            <person name="Riley R."/>
            <person name="Clum A."/>
            <person name="Lindquist E."/>
            <person name="Ence D."/>
            <person name="Campbell M."/>
            <person name="Kronenberg Z."/>
            <person name="Feau N."/>
            <person name="Dhillon B."/>
            <person name="Hamelin R."/>
            <person name="Burleigh J."/>
            <person name="Smith J."/>
            <person name="Yandell M."/>
            <person name="Nelson C."/>
            <person name="Grigoriev I."/>
            <person name="Davis J."/>
        </authorList>
    </citation>
    <scope>NUCLEOTIDE SEQUENCE</scope>
    <source>
        <strain evidence="1">G11</strain>
    </source>
</reference>